<dbReference type="GO" id="GO:0010468">
    <property type="term" value="P:regulation of gene expression"/>
    <property type="evidence" value="ECO:0007669"/>
    <property type="project" value="TreeGrafter"/>
</dbReference>
<evidence type="ECO:0000256" key="9">
    <source>
        <dbReference type="HAMAP-Rule" id="MF_00104"/>
    </source>
</evidence>
<evidence type="ECO:0000256" key="3">
    <source>
        <dbReference type="ARBA" id="ARBA00022552"/>
    </source>
</evidence>
<gene>
    <name evidence="9 12" type="primary">rnc</name>
    <name evidence="12" type="ORF">RN606_04370</name>
    <name evidence="13" type="ORF">RN607_04505</name>
</gene>
<evidence type="ECO:0000256" key="5">
    <source>
        <dbReference type="ARBA" id="ARBA00022722"/>
    </source>
</evidence>
<dbReference type="Gene3D" id="1.10.1520.10">
    <property type="entry name" value="Ribonuclease III domain"/>
    <property type="match status" value="1"/>
</dbReference>
<organism evidence="12 14">
    <name type="scientific">Demequina capsici</name>
    <dbReference type="NCBI Taxonomy" id="3075620"/>
    <lineage>
        <taxon>Bacteria</taxon>
        <taxon>Bacillati</taxon>
        <taxon>Actinomycetota</taxon>
        <taxon>Actinomycetes</taxon>
        <taxon>Micrococcales</taxon>
        <taxon>Demequinaceae</taxon>
        <taxon>Demequina</taxon>
    </lineage>
</organism>
<dbReference type="PANTHER" id="PTHR11207:SF0">
    <property type="entry name" value="RIBONUCLEASE 3"/>
    <property type="match status" value="1"/>
</dbReference>
<protein>
    <recommendedName>
        <fullName evidence="9">Ribonuclease 3</fullName>
        <ecNumber evidence="9">3.1.26.3</ecNumber>
    </recommendedName>
    <alternativeName>
        <fullName evidence="9">Ribonuclease III</fullName>
        <shortName evidence="9">RNase III</shortName>
    </alternativeName>
</protein>
<keyword evidence="9" id="KW-0699">rRNA-binding</keyword>
<dbReference type="EMBL" id="CP134879">
    <property type="protein sequence ID" value="WNM25390.1"/>
    <property type="molecule type" value="Genomic_DNA"/>
</dbReference>
<dbReference type="SUPFAM" id="SSF69065">
    <property type="entry name" value="RNase III domain-like"/>
    <property type="match status" value="1"/>
</dbReference>
<evidence type="ECO:0000256" key="4">
    <source>
        <dbReference type="ARBA" id="ARBA00022664"/>
    </source>
</evidence>
<comment type="similarity">
    <text evidence="2">Belongs to the ribonuclease III family.</text>
</comment>
<comment type="subcellular location">
    <subcellularLocation>
        <location evidence="9">Cytoplasm</location>
    </subcellularLocation>
</comment>
<dbReference type="GO" id="GO:0046872">
    <property type="term" value="F:metal ion binding"/>
    <property type="evidence" value="ECO:0007669"/>
    <property type="project" value="UniProtKB-KW"/>
</dbReference>
<dbReference type="CDD" id="cd10845">
    <property type="entry name" value="DSRM_RNAse_III_family"/>
    <property type="match status" value="1"/>
</dbReference>
<evidence type="ECO:0000256" key="8">
    <source>
        <dbReference type="ARBA" id="ARBA00022884"/>
    </source>
</evidence>
<evidence type="ECO:0000259" key="10">
    <source>
        <dbReference type="PROSITE" id="PS50137"/>
    </source>
</evidence>
<feature type="domain" description="DRBM" evidence="10">
    <location>
        <begin position="162"/>
        <end position="230"/>
    </location>
</feature>
<dbReference type="Proteomes" id="UP001303408">
    <property type="component" value="Chromosome"/>
</dbReference>
<keyword evidence="9" id="KW-0963">Cytoplasm</keyword>
<comment type="function">
    <text evidence="9">Digests double-stranded RNA. Involved in the processing of primary rRNA transcript to yield the immediate precursors to the large and small rRNAs (23S and 16S). Processes some mRNAs, and tRNAs when they are encoded in the rRNA operon. Processes pre-crRNA and tracrRNA of type II CRISPR loci if present in the organism.</text>
</comment>
<dbReference type="NCBIfam" id="TIGR02191">
    <property type="entry name" value="RNaseIII"/>
    <property type="match status" value="1"/>
</dbReference>
<dbReference type="GO" id="GO:0019843">
    <property type="term" value="F:rRNA binding"/>
    <property type="evidence" value="ECO:0007669"/>
    <property type="project" value="UniProtKB-KW"/>
</dbReference>
<dbReference type="InterPro" id="IPR011907">
    <property type="entry name" value="RNase_III"/>
</dbReference>
<dbReference type="GO" id="GO:0006364">
    <property type="term" value="P:rRNA processing"/>
    <property type="evidence" value="ECO:0007669"/>
    <property type="project" value="UniProtKB-UniRule"/>
</dbReference>
<dbReference type="EMBL" id="CP134880">
    <property type="protein sequence ID" value="WNM28270.1"/>
    <property type="molecule type" value="Genomic_DNA"/>
</dbReference>
<evidence type="ECO:0000259" key="11">
    <source>
        <dbReference type="PROSITE" id="PS50142"/>
    </source>
</evidence>
<evidence type="ECO:0000313" key="13">
    <source>
        <dbReference type="EMBL" id="WNM28270.1"/>
    </source>
</evidence>
<dbReference type="CDD" id="cd00593">
    <property type="entry name" value="RIBOc"/>
    <property type="match status" value="1"/>
</dbReference>
<keyword evidence="9" id="KW-0819">tRNA processing</keyword>
<dbReference type="SMART" id="SM00358">
    <property type="entry name" value="DSRM"/>
    <property type="match status" value="1"/>
</dbReference>
<keyword evidence="7 9" id="KW-0378">Hydrolase</keyword>
<dbReference type="PROSITE" id="PS50142">
    <property type="entry name" value="RNASE_3_2"/>
    <property type="match status" value="1"/>
</dbReference>
<dbReference type="Pfam" id="PF14622">
    <property type="entry name" value="Ribonucleas_3_3"/>
    <property type="match status" value="1"/>
</dbReference>
<proteinExistence type="inferred from homology"/>
<name>A0AA96F9U4_9MICO</name>
<feature type="binding site" evidence="9">
    <location>
        <position position="48"/>
    </location>
    <ligand>
        <name>Mg(2+)</name>
        <dbReference type="ChEBI" id="CHEBI:18420"/>
    </ligand>
</feature>
<dbReference type="Proteomes" id="UP001304125">
    <property type="component" value="Chromosome"/>
</dbReference>
<keyword evidence="9" id="KW-0460">Magnesium</keyword>
<keyword evidence="5 9" id="KW-0540">Nuclease</keyword>
<reference evidence="12 14" key="1">
    <citation type="submission" date="2023-09" db="EMBL/GenBank/DDBJ databases">
        <title>Demequina sp. a novel bacteria isolated from Capsicum annuum.</title>
        <authorList>
            <person name="Humaira Z."/>
            <person name="Lee J."/>
            <person name="Cho D."/>
        </authorList>
    </citation>
    <scope>NUCLEOTIDE SEQUENCE [LARGE SCALE GENOMIC DNA]</scope>
    <source>
        <strain evidence="12 14">OYTSA14</strain>
        <strain evidence="13">PMTSA13</strain>
    </source>
</reference>
<dbReference type="AlphaFoldDB" id="A0AA96F9U4"/>
<keyword evidence="14" id="KW-1185">Reference proteome</keyword>
<comment type="cofactor">
    <cofactor evidence="9">
        <name>Mg(2+)</name>
        <dbReference type="ChEBI" id="CHEBI:18420"/>
    </cofactor>
</comment>
<dbReference type="GO" id="GO:0003725">
    <property type="term" value="F:double-stranded RNA binding"/>
    <property type="evidence" value="ECO:0007669"/>
    <property type="project" value="TreeGrafter"/>
</dbReference>
<dbReference type="SUPFAM" id="SSF54768">
    <property type="entry name" value="dsRNA-binding domain-like"/>
    <property type="match status" value="1"/>
</dbReference>
<dbReference type="Pfam" id="PF00035">
    <property type="entry name" value="dsrm"/>
    <property type="match status" value="1"/>
</dbReference>
<dbReference type="FunFam" id="1.10.1520.10:FF:000001">
    <property type="entry name" value="Ribonuclease 3"/>
    <property type="match status" value="1"/>
</dbReference>
<evidence type="ECO:0000313" key="14">
    <source>
        <dbReference type="Proteomes" id="UP001304125"/>
    </source>
</evidence>
<sequence length="245" mass="25430">MSIPGQAAADALVRRIGVSIDPDLLVLALTHRSFAYEAGGLPTNERLEFLGDSVLGIVVTDHLYHAHPDLPEGELAKMRAACVSQKSLAIVAREIELGPCILLGKGETATGGSDKDSILCDAFEAILGAVYLTHGIEVSRDVVLRLVGPSLAAAARSGAALDWKTSLQERCAELGLAAPVYDVDGEGPDHARVFTARAVVDGTVRGQGTGSAKKHAEQEAAAAAYASLATFESSLKADAITSDVS</sequence>
<dbReference type="InterPro" id="IPR014720">
    <property type="entry name" value="dsRBD_dom"/>
</dbReference>
<feature type="active site" evidence="9">
    <location>
        <position position="52"/>
    </location>
</feature>
<comment type="subunit">
    <text evidence="9">Homodimer.</text>
</comment>
<evidence type="ECO:0000313" key="12">
    <source>
        <dbReference type="EMBL" id="WNM25390.1"/>
    </source>
</evidence>
<dbReference type="InterPro" id="IPR036389">
    <property type="entry name" value="RNase_III_sf"/>
</dbReference>
<keyword evidence="8 9" id="KW-0694">RNA-binding</keyword>
<accession>A0AA96F9U4</accession>
<keyword evidence="9" id="KW-0479">Metal-binding</keyword>
<dbReference type="KEGG" id="dcp:RN607_04505"/>
<keyword evidence="6 9" id="KW-0255">Endonuclease</keyword>
<comment type="catalytic activity">
    <reaction evidence="1 9">
        <text>Endonucleolytic cleavage to 5'-phosphomonoester.</text>
        <dbReference type="EC" id="3.1.26.3"/>
    </reaction>
</comment>
<dbReference type="GO" id="GO:0004525">
    <property type="term" value="F:ribonuclease III activity"/>
    <property type="evidence" value="ECO:0007669"/>
    <property type="project" value="UniProtKB-UniRule"/>
</dbReference>
<dbReference type="GO" id="GO:0005737">
    <property type="term" value="C:cytoplasm"/>
    <property type="evidence" value="ECO:0007669"/>
    <property type="project" value="UniProtKB-SubCell"/>
</dbReference>
<dbReference type="HAMAP" id="MF_00104">
    <property type="entry name" value="RNase_III"/>
    <property type="match status" value="1"/>
</dbReference>
<feature type="binding site" evidence="9">
    <location>
        <position position="121"/>
    </location>
    <ligand>
        <name>Mg(2+)</name>
        <dbReference type="ChEBI" id="CHEBI:18420"/>
    </ligand>
</feature>
<dbReference type="InterPro" id="IPR000999">
    <property type="entry name" value="RNase_III_dom"/>
</dbReference>
<dbReference type="GO" id="GO:0006397">
    <property type="term" value="P:mRNA processing"/>
    <property type="evidence" value="ECO:0007669"/>
    <property type="project" value="UniProtKB-UniRule"/>
</dbReference>
<keyword evidence="3 9" id="KW-0698">rRNA processing</keyword>
<dbReference type="GO" id="GO:0008033">
    <property type="term" value="P:tRNA processing"/>
    <property type="evidence" value="ECO:0007669"/>
    <property type="project" value="UniProtKB-KW"/>
</dbReference>
<feature type="binding site" evidence="9">
    <location>
        <position position="124"/>
    </location>
    <ligand>
        <name>Mg(2+)</name>
        <dbReference type="ChEBI" id="CHEBI:18420"/>
    </ligand>
</feature>
<dbReference type="SMART" id="SM00535">
    <property type="entry name" value="RIBOc"/>
    <property type="match status" value="1"/>
</dbReference>
<dbReference type="PROSITE" id="PS50137">
    <property type="entry name" value="DS_RBD"/>
    <property type="match status" value="1"/>
</dbReference>
<dbReference type="PROSITE" id="PS00517">
    <property type="entry name" value="RNASE_3_1"/>
    <property type="match status" value="1"/>
</dbReference>
<evidence type="ECO:0000256" key="6">
    <source>
        <dbReference type="ARBA" id="ARBA00022759"/>
    </source>
</evidence>
<dbReference type="RefSeq" id="WP_313500304.1">
    <property type="nucleotide sequence ID" value="NZ_CP134879.1"/>
</dbReference>
<dbReference type="Gene3D" id="3.30.160.20">
    <property type="match status" value="1"/>
</dbReference>
<keyword evidence="4 9" id="KW-0507">mRNA processing</keyword>
<evidence type="ECO:0000256" key="7">
    <source>
        <dbReference type="ARBA" id="ARBA00022801"/>
    </source>
</evidence>
<feature type="active site" evidence="9">
    <location>
        <position position="124"/>
    </location>
</feature>
<evidence type="ECO:0000256" key="1">
    <source>
        <dbReference type="ARBA" id="ARBA00000109"/>
    </source>
</evidence>
<evidence type="ECO:0000256" key="2">
    <source>
        <dbReference type="ARBA" id="ARBA00010183"/>
    </source>
</evidence>
<dbReference type="EC" id="3.1.26.3" evidence="9"/>
<dbReference type="PANTHER" id="PTHR11207">
    <property type="entry name" value="RIBONUCLEASE III"/>
    <property type="match status" value="1"/>
</dbReference>
<feature type="domain" description="RNase III" evidence="11">
    <location>
        <begin position="9"/>
        <end position="135"/>
    </location>
</feature>
<accession>A0AA96FES0</accession>